<comment type="caution">
    <text evidence="1">The sequence shown here is derived from an EMBL/GenBank/DDBJ whole genome shotgun (WGS) entry which is preliminary data.</text>
</comment>
<sequence length="287" mass="30527">MKIGLRTEIIRPLHINMTVMVAASLRHPDIRASTGSHTVAHRRPKGTVNNLMAVHRPLRDIASNPTAAHPPPSQEAIPASISSSNTAVLPLPARILSTSTLRGSHLCLADGFPSGIDSINAGITLKKPPAVLSGRLQVPAAPIAVDGDPPPTSSHGGQGYDSYSHAPSGTSGYEQYPSRGHGEYYEGGQEKEKKKKDHTLLYAAGGLAAGAIGGALIANALRPAFEPLYNADGEYVDASDRESVASAREEYEAAQRAAADSDASSSEEEELEEAREEYYEEYEEAYE</sequence>
<keyword evidence="2" id="KW-1185">Reference proteome</keyword>
<evidence type="ECO:0000313" key="1">
    <source>
        <dbReference type="EMBL" id="KAJ8118788.1"/>
    </source>
</evidence>
<gene>
    <name evidence="1" type="ORF">ONZ43_g3923</name>
</gene>
<organism evidence="1 2">
    <name type="scientific">Nemania bipapillata</name>
    <dbReference type="NCBI Taxonomy" id="110536"/>
    <lineage>
        <taxon>Eukaryota</taxon>
        <taxon>Fungi</taxon>
        <taxon>Dikarya</taxon>
        <taxon>Ascomycota</taxon>
        <taxon>Pezizomycotina</taxon>
        <taxon>Sordariomycetes</taxon>
        <taxon>Xylariomycetidae</taxon>
        <taxon>Xylariales</taxon>
        <taxon>Xylariaceae</taxon>
        <taxon>Nemania</taxon>
    </lineage>
</organism>
<reference evidence="1" key="1">
    <citation type="submission" date="2022-11" db="EMBL/GenBank/DDBJ databases">
        <title>Genome Sequence of Nemania bipapillata.</title>
        <authorList>
            <person name="Buettner E."/>
        </authorList>
    </citation>
    <scope>NUCLEOTIDE SEQUENCE</scope>
    <source>
        <strain evidence="1">CP14</strain>
    </source>
</reference>
<proteinExistence type="predicted"/>
<dbReference type="EMBL" id="JAPESX010000985">
    <property type="protein sequence ID" value="KAJ8118788.1"/>
    <property type="molecule type" value="Genomic_DNA"/>
</dbReference>
<dbReference type="Proteomes" id="UP001153334">
    <property type="component" value="Unassembled WGS sequence"/>
</dbReference>
<protein>
    <submittedName>
        <fullName evidence="1">Uncharacterized protein</fullName>
    </submittedName>
</protein>
<evidence type="ECO:0000313" key="2">
    <source>
        <dbReference type="Proteomes" id="UP001153334"/>
    </source>
</evidence>
<accession>A0ACC2IUD1</accession>
<name>A0ACC2IUD1_9PEZI</name>